<comment type="caution">
    <text evidence="2">The sequence shown here is derived from an EMBL/GenBank/DDBJ whole genome shotgun (WGS) entry which is preliminary data.</text>
</comment>
<accession>A0ABV6YPD4</accession>
<evidence type="ECO:0000313" key="2">
    <source>
        <dbReference type="EMBL" id="MFC1799888.1"/>
    </source>
</evidence>
<sequence>MDSKTEDKARLTPEASGIRKPPRPPLRVGLAMEDRGGFCYDYLISSRLGAALKSSAENFWMDGNSSFDLGSIDYDD</sequence>
<feature type="region of interest" description="Disordered" evidence="1">
    <location>
        <begin position="1"/>
        <end position="26"/>
    </location>
</feature>
<gene>
    <name evidence="2" type="ORF">ACFL2Z_03150</name>
</gene>
<reference evidence="2 3" key="1">
    <citation type="submission" date="2024-09" db="EMBL/GenBank/DDBJ databases">
        <authorList>
            <person name="D'Angelo T."/>
        </authorList>
    </citation>
    <scope>NUCLEOTIDE SEQUENCE [LARGE SCALE GENOMIC DNA]</scope>
    <source>
        <strain evidence="2">SAG AM-311-F02</strain>
    </source>
</reference>
<name>A0ABV6YPD4_UNCEI</name>
<organism evidence="2 3">
    <name type="scientific">Eiseniibacteriota bacterium</name>
    <dbReference type="NCBI Taxonomy" id="2212470"/>
    <lineage>
        <taxon>Bacteria</taxon>
        <taxon>Candidatus Eiseniibacteriota</taxon>
    </lineage>
</organism>
<dbReference type="Proteomes" id="UP001594288">
    <property type="component" value="Unassembled WGS sequence"/>
</dbReference>
<protein>
    <submittedName>
        <fullName evidence="2">Uncharacterized protein</fullName>
    </submittedName>
</protein>
<proteinExistence type="predicted"/>
<keyword evidence="3" id="KW-1185">Reference proteome</keyword>
<dbReference type="EMBL" id="JBHPEI010000040">
    <property type="protein sequence ID" value="MFC1799888.1"/>
    <property type="molecule type" value="Genomic_DNA"/>
</dbReference>
<evidence type="ECO:0000256" key="1">
    <source>
        <dbReference type="SAM" id="MobiDB-lite"/>
    </source>
</evidence>
<feature type="compositionally biased region" description="Basic and acidic residues" evidence="1">
    <location>
        <begin position="1"/>
        <end position="11"/>
    </location>
</feature>
<evidence type="ECO:0000313" key="3">
    <source>
        <dbReference type="Proteomes" id="UP001594288"/>
    </source>
</evidence>